<sequence length="88" mass="8693">MNSSETMETRLTTSWMPSAPPKASMRLPKSTVMKGIAAPLATAPSAPSSISAASVESANANSLWNGTPGVAPGACSLAAAGLLPLPGV</sequence>
<proteinExistence type="predicted"/>
<evidence type="ECO:0000256" key="1">
    <source>
        <dbReference type="SAM" id="MobiDB-lite"/>
    </source>
</evidence>
<dbReference type="AlphaFoldDB" id="A0A0A9EEA1"/>
<reference evidence="2" key="2">
    <citation type="journal article" date="2015" name="Data Brief">
        <title>Shoot transcriptome of the giant reed, Arundo donax.</title>
        <authorList>
            <person name="Barrero R.A."/>
            <person name="Guerrero F.D."/>
            <person name="Moolhuijzen P."/>
            <person name="Goolsby J.A."/>
            <person name="Tidwell J."/>
            <person name="Bellgard S.E."/>
            <person name="Bellgard M.I."/>
        </authorList>
    </citation>
    <scope>NUCLEOTIDE SEQUENCE</scope>
    <source>
        <tissue evidence="2">Shoot tissue taken approximately 20 cm above the soil surface</tissue>
    </source>
</reference>
<evidence type="ECO:0000313" key="2">
    <source>
        <dbReference type="EMBL" id="JAD94362.1"/>
    </source>
</evidence>
<dbReference type="EMBL" id="GBRH01203533">
    <property type="protein sequence ID" value="JAD94362.1"/>
    <property type="molecule type" value="Transcribed_RNA"/>
</dbReference>
<feature type="compositionally biased region" description="Polar residues" evidence="1">
    <location>
        <begin position="1"/>
        <end position="16"/>
    </location>
</feature>
<protein>
    <submittedName>
        <fullName evidence="2">Uncharacterized protein</fullName>
    </submittedName>
</protein>
<feature type="region of interest" description="Disordered" evidence="1">
    <location>
        <begin position="1"/>
        <end position="26"/>
    </location>
</feature>
<reference evidence="2" key="1">
    <citation type="submission" date="2014-09" db="EMBL/GenBank/DDBJ databases">
        <authorList>
            <person name="Magalhaes I.L.F."/>
            <person name="Oliveira U."/>
            <person name="Santos F.R."/>
            <person name="Vidigal T.H.D.A."/>
            <person name="Brescovit A.D."/>
            <person name="Santos A.J."/>
        </authorList>
    </citation>
    <scope>NUCLEOTIDE SEQUENCE</scope>
    <source>
        <tissue evidence="2">Shoot tissue taken approximately 20 cm above the soil surface</tissue>
    </source>
</reference>
<name>A0A0A9EEA1_ARUDO</name>
<accession>A0A0A9EEA1</accession>
<organism evidence="2">
    <name type="scientific">Arundo donax</name>
    <name type="common">Giant reed</name>
    <name type="synonym">Donax arundinaceus</name>
    <dbReference type="NCBI Taxonomy" id="35708"/>
    <lineage>
        <taxon>Eukaryota</taxon>
        <taxon>Viridiplantae</taxon>
        <taxon>Streptophyta</taxon>
        <taxon>Embryophyta</taxon>
        <taxon>Tracheophyta</taxon>
        <taxon>Spermatophyta</taxon>
        <taxon>Magnoliopsida</taxon>
        <taxon>Liliopsida</taxon>
        <taxon>Poales</taxon>
        <taxon>Poaceae</taxon>
        <taxon>PACMAD clade</taxon>
        <taxon>Arundinoideae</taxon>
        <taxon>Arundineae</taxon>
        <taxon>Arundo</taxon>
    </lineage>
</organism>